<feature type="chain" id="PRO_5046098818" description="DUF4168 domain-containing protein" evidence="2">
    <location>
        <begin position="23"/>
        <end position="131"/>
    </location>
</feature>
<dbReference type="AlphaFoldDB" id="A0AA86IZM5"/>
<dbReference type="RefSeq" id="WP_130555848.1">
    <property type="nucleotide sequence ID" value="NZ_AP028947.1"/>
</dbReference>
<dbReference type="Proteomes" id="UP001329151">
    <property type="component" value="Chromosome"/>
</dbReference>
<accession>A0AA86IZM5</accession>
<dbReference type="InterPro" id="IPR025433">
    <property type="entry name" value="DUF4168"/>
</dbReference>
<dbReference type="KEGG" id="lto:RGQ30_22030"/>
<protein>
    <recommendedName>
        <fullName evidence="3">DUF4168 domain-containing protein</fullName>
    </recommendedName>
</protein>
<dbReference type="EMBL" id="AP028947">
    <property type="protein sequence ID" value="BET26702.1"/>
    <property type="molecule type" value="Genomic_DNA"/>
</dbReference>
<feature type="domain" description="DUF4168" evidence="3">
    <location>
        <begin position="51"/>
        <end position="126"/>
    </location>
</feature>
<sequence>MRKQITTVLIAASMGFGATAFAQQAGSAVPGQNSPAASTAPAESSAQNFRNSDLEKFAGVQKPLDDIRSEYSQRVQSTQEPEKAAQLQQEASEKMMEVVKGSGLEVETYNQIAMAVQSDPQLQAKVQSMMN</sequence>
<evidence type="ECO:0000259" key="3">
    <source>
        <dbReference type="Pfam" id="PF13767"/>
    </source>
</evidence>
<feature type="compositionally biased region" description="Low complexity" evidence="1">
    <location>
        <begin position="24"/>
        <end position="46"/>
    </location>
</feature>
<keyword evidence="2" id="KW-0732">Signal</keyword>
<organism evidence="4 5">
    <name type="scientific">Limnobacter thiooxidans</name>
    <dbReference type="NCBI Taxonomy" id="131080"/>
    <lineage>
        <taxon>Bacteria</taxon>
        <taxon>Pseudomonadati</taxon>
        <taxon>Pseudomonadota</taxon>
        <taxon>Betaproteobacteria</taxon>
        <taxon>Burkholderiales</taxon>
        <taxon>Burkholderiaceae</taxon>
        <taxon>Limnobacter</taxon>
    </lineage>
</organism>
<keyword evidence="5" id="KW-1185">Reference proteome</keyword>
<evidence type="ECO:0000313" key="5">
    <source>
        <dbReference type="Proteomes" id="UP001329151"/>
    </source>
</evidence>
<dbReference type="Pfam" id="PF13767">
    <property type="entry name" value="DUF4168"/>
    <property type="match status" value="1"/>
</dbReference>
<name>A0AA86IZM5_9BURK</name>
<evidence type="ECO:0000256" key="1">
    <source>
        <dbReference type="SAM" id="MobiDB-lite"/>
    </source>
</evidence>
<evidence type="ECO:0000313" key="4">
    <source>
        <dbReference type="EMBL" id="BET26702.1"/>
    </source>
</evidence>
<feature type="region of interest" description="Disordered" evidence="1">
    <location>
        <begin position="24"/>
        <end position="53"/>
    </location>
</feature>
<gene>
    <name evidence="4" type="ORF">RGQ30_22030</name>
</gene>
<evidence type="ECO:0000256" key="2">
    <source>
        <dbReference type="SAM" id="SignalP"/>
    </source>
</evidence>
<reference evidence="4 5" key="1">
    <citation type="submission" date="2023-10" db="EMBL/GenBank/DDBJ databases">
        <title>Complete Genome Sequence of Limnobacter thiooxidans CS-K2T, Isolated from freshwater lake sediments in Bavaria, Germany.</title>
        <authorList>
            <person name="Naruki M."/>
            <person name="Watanabe A."/>
            <person name="Warashina T."/>
            <person name="Morita T."/>
            <person name="Arakawa K."/>
        </authorList>
    </citation>
    <scope>NUCLEOTIDE SEQUENCE [LARGE SCALE GENOMIC DNA]</scope>
    <source>
        <strain evidence="4 5">CS-K2</strain>
    </source>
</reference>
<feature type="signal peptide" evidence="2">
    <location>
        <begin position="1"/>
        <end position="22"/>
    </location>
</feature>
<proteinExistence type="predicted"/>